<organism evidence="1">
    <name type="scientific">freshwater metagenome</name>
    <dbReference type="NCBI Taxonomy" id="449393"/>
    <lineage>
        <taxon>unclassified sequences</taxon>
        <taxon>metagenomes</taxon>
        <taxon>ecological metagenomes</taxon>
    </lineage>
</organism>
<dbReference type="Pfam" id="PF13620">
    <property type="entry name" value="CarboxypepD_reg"/>
    <property type="match status" value="1"/>
</dbReference>
<name>A0A6J6N6X8_9ZZZZ</name>
<evidence type="ECO:0000313" key="1">
    <source>
        <dbReference type="EMBL" id="CAB4682400.1"/>
    </source>
</evidence>
<dbReference type="EMBL" id="CAEZXM010000035">
    <property type="protein sequence ID" value="CAB4682400.1"/>
    <property type="molecule type" value="Genomic_DNA"/>
</dbReference>
<protein>
    <submittedName>
        <fullName evidence="1">Unannotated protein</fullName>
    </submittedName>
</protein>
<proteinExistence type="predicted"/>
<sequence>MRTLAACLIAVVLTACGSAVDNGSGNGGTVERFSVSGVALSGPHCPVVQNPPDPQCADRPVADAEIVITNATGDRVDSVRTAADGRFTIPLPAGDYTFTPQPVDGLMGTPSAQSFNAAVASAITLSFDYDTGIR</sequence>
<dbReference type="PROSITE" id="PS51257">
    <property type="entry name" value="PROKAR_LIPOPROTEIN"/>
    <property type="match status" value="1"/>
</dbReference>
<accession>A0A6J6N6X8</accession>
<gene>
    <name evidence="1" type="ORF">UFOPK2366_00298</name>
</gene>
<dbReference type="Gene3D" id="2.60.40.1120">
    <property type="entry name" value="Carboxypeptidase-like, regulatory domain"/>
    <property type="match status" value="1"/>
</dbReference>
<dbReference type="SUPFAM" id="SSF49478">
    <property type="entry name" value="Cna protein B-type domain"/>
    <property type="match status" value="1"/>
</dbReference>
<reference evidence="1" key="1">
    <citation type="submission" date="2020-05" db="EMBL/GenBank/DDBJ databases">
        <authorList>
            <person name="Chiriac C."/>
            <person name="Salcher M."/>
            <person name="Ghai R."/>
            <person name="Kavagutti S V."/>
        </authorList>
    </citation>
    <scope>NUCLEOTIDE SEQUENCE</scope>
</reference>
<dbReference type="AlphaFoldDB" id="A0A6J6N6X8"/>